<keyword evidence="1" id="KW-1133">Transmembrane helix</keyword>
<dbReference type="Proteomes" id="UP000822688">
    <property type="component" value="Chromosome 3"/>
</dbReference>
<feature type="transmembrane region" description="Helical" evidence="1">
    <location>
        <begin position="6"/>
        <end position="30"/>
    </location>
</feature>
<name>A0A8T0IG74_CERPU</name>
<keyword evidence="1" id="KW-0812">Transmembrane</keyword>
<dbReference type="AlphaFoldDB" id="A0A8T0IG74"/>
<organism evidence="2 3">
    <name type="scientific">Ceratodon purpureus</name>
    <name type="common">Fire moss</name>
    <name type="synonym">Dicranum purpureum</name>
    <dbReference type="NCBI Taxonomy" id="3225"/>
    <lineage>
        <taxon>Eukaryota</taxon>
        <taxon>Viridiplantae</taxon>
        <taxon>Streptophyta</taxon>
        <taxon>Embryophyta</taxon>
        <taxon>Bryophyta</taxon>
        <taxon>Bryophytina</taxon>
        <taxon>Bryopsida</taxon>
        <taxon>Dicranidae</taxon>
        <taxon>Pseudoditrichales</taxon>
        <taxon>Ditrichaceae</taxon>
        <taxon>Ceratodon</taxon>
    </lineage>
</organism>
<keyword evidence="3" id="KW-1185">Reference proteome</keyword>
<evidence type="ECO:0000313" key="3">
    <source>
        <dbReference type="Proteomes" id="UP000822688"/>
    </source>
</evidence>
<protein>
    <submittedName>
        <fullName evidence="2">Uncharacterized protein</fullName>
    </submittedName>
</protein>
<dbReference type="EMBL" id="CM026423">
    <property type="protein sequence ID" value="KAG0581909.1"/>
    <property type="molecule type" value="Genomic_DNA"/>
</dbReference>
<keyword evidence="1" id="KW-0472">Membrane</keyword>
<proteinExistence type="predicted"/>
<accession>A0A8T0IG74</accession>
<comment type="caution">
    <text evidence="2">The sequence shown here is derived from an EMBL/GenBank/DDBJ whole genome shotgun (WGS) entry which is preliminary data.</text>
</comment>
<evidence type="ECO:0000256" key="1">
    <source>
        <dbReference type="SAM" id="Phobius"/>
    </source>
</evidence>
<reference evidence="2" key="1">
    <citation type="submission" date="2020-06" db="EMBL/GenBank/DDBJ databases">
        <title>WGS assembly of Ceratodon purpureus strain R40.</title>
        <authorList>
            <person name="Carey S.B."/>
            <person name="Jenkins J."/>
            <person name="Shu S."/>
            <person name="Lovell J.T."/>
            <person name="Sreedasyam A."/>
            <person name="Maumus F."/>
            <person name="Tiley G.P."/>
            <person name="Fernandez-Pozo N."/>
            <person name="Barry K."/>
            <person name="Chen C."/>
            <person name="Wang M."/>
            <person name="Lipzen A."/>
            <person name="Daum C."/>
            <person name="Saski C.A."/>
            <person name="Payton A.C."/>
            <person name="Mcbreen J.C."/>
            <person name="Conrad R.E."/>
            <person name="Kollar L.M."/>
            <person name="Olsson S."/>
            <person name="Huttunen S."/>
            <person name="Landis J.B."/>
            <person name="Wickett N.J."/>
            <person name="Johnson M.G."/>
            <person name="Rensing S.A."/>
            <person name="Grimwood J."/>
            <person name="Schmutz J."/>
            <person name="Mcdaniel S.F."/>
        </authorList>
    </citation>
    <scope>NUCLEOTIDE SEQUENCE</scope>
    <source>
        <strain evidence="2">R40</strain>
    </source>
</reference>
<evidence type="ECO:0000313" key="2">
    <source>
        <dbReference type="EMBL" id="KAG0581909.1"/>
    </source>
</evidence>
<sequence>MDLRHLLILFVLMSGFFRSLPLCYFALGFVDLGLPMCKKALTSCCIRSRGQYLRSCKIQQELLPFSMLCRDDFEQCKKCAHVLLVFFMCSPNSGLTYTRSSLSSYVDFILSRTFT</sequence>
<gene>
    <name evidence="2" type="ORF">KC19_3G019200</name>
</gene>